<proteinExistence type="predicted"/>
<dbReference type="EMBL" id="FNCC01000017">
    <property type="protein sequence ID" value="SDH19095.1"/>
    <property type="molecule type" value="Genomic_DNA"/>
</dbReference>
<feature type="domain" description="DUF397" evidence="1">
    <location>
        <begin position="3"/>
        <end position="47"/>
    </location>
</feature>
<dbReference type="STRING" id="200378.SAMN05216553_117135"/>
<sequence>MTKWQRSSYSGSGDNCVEVGRGIGIRDSKAPAIHLPLGPETWSAFLRLAVGSSPAVIDSSTEELP</sequence>
<evidence type="ECO:0000313" key="3">
    <source>
        <dbReference type="Proteomes" id="UP000199623"/>
    </source>
</evidence>
<reference evidence="3" key="1">
    <citation type="submission" date="2016-10" db="EMBL/GenBank/DDBJ databases">
        <authorList>
            <person name="Varghese N."/>
            <person name="Submissions S."/>
        </authorList>
    </citation>
    <scope>NUCLEOTIDE SEQUENCE [LARGE SCALE GENOMIC DNA]</scope>
    <source>
        <strain evidence="3">CGMCC 4.3506</strain>
    </source>
</reference>
<dbReference type="Pfam" id="PF04149">
    <property type="entry name" value="DUF397"/>
    <property type="match status" value="1"/>
</dbReference>
<gene>
    <name evidence="2" type="ORF">SAMN05216553_117135</name>
</gene>
<dbReference type="InterPro" id="IPR007278">
    <property type="entry name" value="DUF397"/>
</dbReference>
<name>A0A1G8ADK5_9PSEU</name>
<dbReference type="Proteomes" id="UP000199623">
    <property type="component" value="Unassembled WGS sequence"/>
</dbReference>
<organism evidence="2 3">
    <name type="scientific">Lentzea fradiae</name>
    <dbReference type="NCBI Taxonomy" id="200378"/>
    <lineage>
        <taxon>Bacteria</taxon>
        <taxon>Bacillati</taxon>
        <taxon>Actinomycetota</taxon>
        <taxon>Actinomycetes</taxon>
        <taxon>Pseudonocardiales</taxon>
        <taxon>Pseudonocardiaceae</taxon>
        <taxon>Lentzea</taxon>
    </lineage>
</organism>
<keyword evidence="3" id="KW-1185">Reference proteome</keyword>
<accession>A0A1G8ADK5</accession>
<dbReference type="RefSeq" id="WP_090057373.1">
    <property type="nucleotide sequence ID" value="NZ_FNCC01000017.1"/>
</dbReference>
<dbReference type="AlphaFoldDB" id="A0A1G8ADK5"/>
<dbReference type="OrthoDB" id="3430276at2"/>
<protein>
    <recommendedName>
        <fullName evidence="1">DUF397 domain-containing protein</fullName>
    </recommendedName>
</protein>
<evidence type="ECO:0000259" key="1">
    <source>
        <dbReference type="Pfam" id="PF04149"/>
    </source>
</evidence>
<evidence type="ECO:0000313" key="2">
    <source>
        <dbReference type="EMBL" id="SDH19095.1"/>
    </source>
</evidence>